<keyword evidence="2" id="KW-1185">Reference proteome</keyword>
<organism evidence="1 2">
    <name type="scientific">Ambrosiozyma monospora</name>
    <name type="common">Yeast</name>
    <name type="synonym">Endomycopsis monosporus</name>
    <dbReference type="NCBI Taxonomy" id="43982"/>
    <lineage>
        <taxon>Eukaryota</taxon>
        <taxon>Fungi</taxon>
        <taxon>Dikarya</taxon>
        <taxon>Ascomycota</taxon>
        <taxon>Saccharomycotina</taxon>
        <taxon>Pichiomycetes</taxon>
        <taxon>Pichiales</taxon>
        <taxon>Pichiaceae</taxon>
        <taxon>Ambrosiozyma</taxon>
    </lineage>
</organism>
<dbReference type="Proteomes" id="UP001165064">
    <property type="component" value="Unassembled WGS sequence"/>
</dbReference>
<dbReference type="EMBL" id="BSXS01004521">
    <property type="protein sequence ID" value="GME83123.1"/>
    <property type="molecule type" value="Genomic_DNA"/>
</dbReference>
<comment type="caution">
    <text evidence="1">The sequence shown here is derived from an EMBL/GenBank/DDBJ whole genome shotgun (WGS) entry which is preliminary data.</text>
</comment>
<protein>
    <submittedName>
        <fullName evidence="1">Unnamed protein product</fullName>
    </submittedName>
</protein>
<evidence type="ECO:0000313" key="2">
    <source>
        <dbReference type="Proteomes" id="UP001165064"/>
    </source>
</evidence>
<proteinExistence type="predicted"/>
<name>A0ACB5T872_AMBMO</name>
<accession>A0ACB5T872</accession>
<gene>
    <name evidence="1" type="ORF">Amon02_000596500</name>
</gene>
<evidence type="ECO:0000313" key="1">
    <source>
        <dbReference type="EMBL" id="GME83123.1"/>
    </source>
</evidence>
<reference evidence="1" key="1">
    <citation type="submission" date="2023-04" db="EMBL/GenBank/DDBJ databases">
        <title>Ambrosiozyma monospora NBRC 10751.</title>
        <authorList>
            <person name="Ichikawa N."/>
            <person name="Sato H."/>
            <person name="Tonouchi N."/>
        </authorList>
    </citation>
    <scope>NUCLEOTIDE SEQUENCE</scope>
    <source>
        <strain evidence="1">NBRC 10751</strain>
    </source>
</reference>
<sequence>MVSDGFHHFIIWFGEPDGLVNHPSFTSDPWQVFHSEAGGESSCKKSEGKSDESTAAADKIDPRKEADKGDTISKGGVEKKKKKFRKEVLSREIKFSYIKMMNTDEGFTVKKKLLAFIHDELNGQTSHRQAVPVNVTDETKKEEYLASGKDQENRTEKAKRIFKLVLADEHEYSEMTKRTYYCAVDSLKVSIEPKYKVNMKMKILQSSNDFSALVLRVSSKDFKDNFGVSHSKDFVVLKIYSVLDALINYYNVEQKFKDAGDEWFEQPTCDQYIRSHLEKCRMEVDSYQRIQEFNQDK</sequence>